<accession>C4N375</accession>
<reference evidence="2" key="1">
    <citation type="journal article" date="2009" name="Genome Res.">
        <title>The apolipoprotein L family of programmed cell death and immunity genes rapidly evolved in primates at discrete sites of host-pathogen interactions.</title>
        <authorList>
            <person name="Smith E.E."/>
            <person name="Malik H.S."/>
        </authorList>
    </citation>
    <scope>NUCLEOTIDE SEQUENCE</scope>
</reference>
<feature type="non-terminal residue" evidence="2">
    <location>
        <position position="1"/>
    </location>
</feature>
<sequence length="255" mass="27432">DEANALYEALKKLTTHEVIEDQGKWQKDRQLLREWLSKNVPQLRRGIQESVRELYALADRIEKAHRDSTISNVVSASAGTASGIMFVLGLVLAPCTGGTSLALTAAGTGLGTLTTVARFITRAVEGSHTSSAQAEASRLTATSNDKLEEFTGVTHEMTPNLRSLVIDFYIATEVTGKQVRAMRGARANAQHPGQTSAENGPKLALTSGGTNWPVGRGGRMVNVASTGFPLVLDVLTLVYESKHLLEGQIHSQLRI</sequence>
<dbReference type="Pfam" id="PF05461">
    <property type="entry name" value="ApoL"/>
    <property type="match status" value="1"/>
</dbReference>
<keyword evidence="2" id="KW-0449">Lipoprotein</keyword>
<name>C4N375_PLEDO</name>
<dbReference type="GO" id="GO:0016020">
    <property type="term" value="C:membrane"/>
    <property type="evidence" value="ECO:0007669"/>
    <property type="project" value="TreeGrafter"/>
</dbReference>
<dbReference type="GO" id="GO:0042157">
    <property type="term" value="P:lipoprotein metabolic process"/>
    <property type="evidence" value="ECO:0007669"/>
    <property type="project" value="InterPro"/>
</dbReference>
<comment type="similarity">
    <text evidence="1">Belongs to the apolipoprotein L family.</text>
</comment>
<dbReference type="GO" id="GO:0006869">
    <property type="term" value="P:lipid transport"/>
    <property type="evidence" value="ECO:0007669"/>
    <property type="project" value="InterPro"/>
</dbReference>
<dbReference type="InterPro" id="IPR008405">
    <property type="entry name" value="ApoL"/>
</dbReference>
<proteinExistence type="inferred from homology"/>
<dbReference type="AlphaFoldDB" id="C4N375"/>
<dbReference type="EMBL" id="FJ177980">
    <property type="protein sequence ID" value="ACN51243.1"/>
    <property type="molecule type" value="Genomic_DNA"/>
</dbReference>
<evidence type="ECO:0000313" key="2">
    <source>
        <dbReference type="EMBL" id="ACN51243.1"/>
    </source>
</evidence>
<dbReference type="GO" id="GO:0005576">
    <property type="term" value="C:extracellular region"/>
    <property type="evidence" value="ECO:0007669"/>
    <property type="project" value="InterPro"/>
</dbReference>
<dbReference type="PANTHER" id="PTHR14096">
    <property type="entry name" value="APOLIPOPROTEIN L"/>
    <property type="match status" value="1"/>
</dbReference>
<dbReference type="PANTHER" id="PTHR14096:SF40">
    <property type="entry name" value="APOLIPOPROTEIN L3"/>
    <property type="match status" value="1"/>
</dbReference>
<evidence type="ECO:0000256" key="1">
    <source>
        <dbReference type="ARBA" id="ARBA00010090"/>
    </source>
</evidence>
<protein>
    <submittedName>
        <fullName evidence="2">Apolipoprotein L3/L4</fullName>
    </submittedName>
</protein>
<dbReference type="GO" id="GO:0008289">
    <property type="term" value="F:lipid binding"/>
    <property type="evidence" value="ECO:0007669"/>
    <property type="project" value="InterPro"/>
</dbReference>
<gene>
    <name evidence="2" type="primary">ApoL3/L4</name>
</gene>
<organism evidence="2">
    <name type="scientific">Plecturocebus donacophilus donacophilus</name>
    <dbReference type="NCBI Taxonomy" id="285954"/>
    <lineage>
        <taxon>Eukaryota</taxon>
        <taxon>Metazoa</taxon>
        <taxon>Chordata</taxon>
        <taxon>Craniata</taxon>
        <taxon>Vertebrata</taxon>
        <taxon>Euteleostomi</taxon>
        <taxon>Mammalia</taxon>
        <taxon>Eutheria</taxon>
        <taxon>Euarchontoglires</taxon>
        <taxon>Primates</taxon>
        <taxon>Haplorrhini</taxon>
        <taxon>Platyrrhini</taxon>
        <taxon>Pitheciidae</taxon>
        <taxon>Callicebinae</taxon>
        <taxon>Plecturocebus</taxon>
    </lineage>
</organism>